<dbReference type="Pfam" id="PF05485">
    <property type="entry name" value="THAP"/>
    <property type="match status" value="1"/>
</dbReference>
<keyword evidence="1" id="KW-0479">Metal-binding</keyword>
<proteinExistence type="predicted"/>
<evidence type="ECO:0000259" key="6">
    <source>
        <dbReference type="PROSITE" id="PS50950"/>
    </source>
</evidence>
<sequence>MRCAACTCNSDNQSKKNPCDKSVKFYRFPKDSSLCKQWLHATKRRDKVNVKTAVICSKHFLESDYETNLRHKLLISYTPKNYRGLKDDTVPTQNLPLSQVCFDNLNLNGIENFLPKRGKRLNL</sequence>
<evidence type="ECO:0000256" key="1">
    <source>
        <dbReference type="ARBA" id="ARBA00022723"/>
    </source>
</evidence>
<dbReference type="PROSITE" id="PS50950">
    <property type="entry name" value="ZF_THAP"/>
    <property type="match status" value="1"/>
</dbReference>
<evidence type="ECO:0000256" key="4">
    <source>
        <dbReference type="ARBA" id="ARBA00023125"/>
    </source>
</evidence>
<dbReference type="Proteomes" id="UP001652700">
    <property type="component" value="Unplaced"/>
</dbReference>
<dbReference type="SMART" id="SM00980">
    <property type="entry name" value="THAP"/>
    <property type="match status" value="1"/>
</dbReference>
<evidence type="ECO:0000256" key="3">
    <source>
        <dbReference type="ARBA" id="ARBA00022833"/>
    </source>
</evidence>
<reference evidence="7" key="1">
    <citation type="submission" date="2025-05" db="UniProtKB">
        <authorList>
            <consortium name="EnsemblMetazoa"/>
        </authorList>
    </citation>
    <scope>IDENTIFICATION</scope>
</reference>
<evidence type="ECO:0000313" key="8">
    <source>
        <dbReference type="Proteomes" id="UP001652700"/>
    </source>
</evidence>
<dbReference type="PANTHER" id="PTHR46600">
    <property type="entry name" value="THAP DOMAIN-CONTAINING"/>
    <property type="match status" value="1"/>
</dbReference>
<dbReference type="EnsemblMetazoa" id="XM_050661084.1">
    <property type="protein sequence ID" value="XP_050517041.1"/>
    <property type="gene ID" value="LOC126891807"/>
</dbReference>
<organism evidence="7 8">
    <name type="scientific">Diabrotica virgifera virgifera</name>
    <name type="common">western corn rootworm</name>
    <dbReference type="NCBI Taxonomy" id="50390"/>
    <lineage>
        <taxon>Eukaryota</taxon>
        <taxon>Metazoa</taxon>
        <taxon>Ecdysozoa</taxon>
        <taxon>Arthropoda</taxon>
        <taxon>Hexapoda</taxon>
        <taxon>Insecta</taxon>
        <taxon>Pterygota</taxon>
        <taxon>Neoptera</taxon>
        <taxon>Endopterygota</taxon>
        <taxon>Coleoptera</taxon>
        <taxon>Polyphaga</taxon>
        <taxon>Cucujiformia</taxon>
        <taxon>Chrysomeloidea</taxon>
        <taxon>Chrysomelidae</taxon>
        <taxon>Galerucinae</taxon>
        <taxon>Diabroticina</taxon>
        <taxon>Diabroticites</taxon>
        <taxon>Diabrotica</taxon>
    </lineage>
</organism>
<accession>A0ABM5L3L5</accession>
<keyword evidence="8" id="KW-1185">Reference proteome</keyword>
<evidence type="ECO:0000256" key="5">
    <source>
        <dbReference type="PROSITE-ProRule" id="PRU00309"/>
    </source>
</evidence>
<dbReference type="SUPFAM" id="SSF57716">
    <property type="entry name" value="Glucocorticoid receptor-like (DNA-binding domain)"/>
    <property type="match status" value="1"/>
</dbReference>
<dbReference type="PANTHER" id="PTHR46600:SF11">
    <property type="entry name" value="THAP DOMAIN-CONTAINING PROTEIN 10"/>
    <property type="match status" value="1"/>
</dbReference>
<protein>
    <recommendedName>
        <fullName evidence="6">THAP-type domain-containing protein</fullName>
    </recommendedName>
</protein>
<feature type="domain" description="THAP-type" evidence="6">
    <location>
        <begin position="1"/>
        <end position="94"/>
    </location>
</feature>
<dbReference type="InterPro" id="IPR006612">
    <property type="entry name" value="THAP_Znf"/>
</dbReference>
<evidence type="ECO:0000313" key="7">
    <source>
        <dbReference type="EnsemblMetazoa" id="XP_050517041.1"/>
    </source>
</evidence>
<dbReference type="InterPro" id="IPR026516">
    <property type="entry name" value="THAP1/10"/>
</dbReference>
<keyword evidence="4 5" id="KW-0238">DNA-binding</keyword>
<dbReference type="InterPro" id="IPR038441">
    <property type="entry name" value="THAP_Znf_sf"/>
</dbReference>
<dbReference type="Gene3D" id="6.20.210.20">
    <property type="entry name" value="THAP domain"/>
    <property type="match status" value="1"/>
</dbReference>
<dbReference type="GeneID" id="126891807"/>
<dbReference type="SMART" id="SM00692">
    <property type="entry name" value="DM3"/>
    <property type="match status" value="1"/>
</dbReference>
<dbReference type="RefSeq" id="XP_050517041.1">
    <property type="nucleotide sequence ID" value="XM_050661084.1"/>
</dbReference>
<name>A0ABM5L3L5_DIAVI</name>
<evidence type="ECO:0000256" key="2">
    <source>
        <dbReference type="ARBA" id="ARBA00022771"/>
    </source>
</evidence>
<keyword evidence="3" id="KW-0862">Zinc</keyword>
<keyword evidence="2 5" id="KW-0863">Zinc-finger</keyword>